<sequence length="303" mass="32607">MATVNQNKITAAFIQQFHDTFEIASSQTESRLLKTVVNRGRINGESFTINDMGTVEMSATGARLGDTTWTIPDSGVRTVLMSDFDLFIPIEPRDVPKLKAVPGDNYMNLSIQAKNRKVDDIIYNAAVGTVSRTSVDDAGAKTVTPTAIPAGQIIASAFGTLKNQLIKAKSIFRANECDEHNGEQLYILYTSDMLSTILGDTTLTSADFMAGKMLQEGGVGGKWLGFNWIPYEKLVAGGTANTKRTVAYCGSAIHYGDAEITGFDIVTRGDKKHIKQIGGTHSFGAGRANEKKVVAIDFAVPAA</sequence>
<evidence type="ECO:0008006" key="3">
    <source>
        <dbReference type="Google" id="ProtNLM"/>
    </source>
</evidence>
<evidence type="ECO:0000313" key="2">
    <source>
        <dbReference type="Proteomes" id="UP000291380"/>
    </source>
</evidence>
<dbReference type="InterPro" id="IPR045565">
    <property type="entry name" value="Phage_capsid_2"/>
</dbReference>
<dbReference type="EMBL" id="SJOA01000001">
    <property type="protein sequence ID" value="TCB62220.1"/>
    <property type="molecule type" value="Genomic_DNA"/>
</dbReference>
<name>A0A4V2LQ65_9GAMM</name>
<dbReference type="OrthoDB" id="9149534at2"/>
<organism evidence="1 2">
    <name type="scientific">Acinetobacter terrae</name>
    <dbReference type="NCBI Taxonomy" id="2731247"/>
    <lineage>
        <taxon>Bacteria</taxon>
        <taxon>Pseudomonadati</taxon>
        <taxon>Pseudomonadota</taxon>
        <taxon>Gammaproteobacteria</taxon>
        <taxon>Moraxellales</taxon>
        <taxon>Moraxellaceae</taxon>
        <taxon>Acinetobacter</taxon>
        <taxon>Acinetobacter Taxon 24</taxon>
    </lineage>
</organism>
<protein>
    <recommendedName>
        <fullName evidence="3">Phage capsid protein</fullName>
    </recommendedName>
</protein>
<proteinExistence type="predicted"/>
<accession>A0A4V2LQ65</accession>
<reference evidence="1 2" key="1">
    <citation type="submission" date="2019-02" db="EMBL/GenBank/DDBJ databases">
        <title>High diversity of culturable Acinetobacter species in natural soil and water ecosystems.</title>
        <authorList>
            <person name="Radolfova-Krizova L."/>
            <person name="Nemec A."/>
        </authorList>
    </citation>
    <scope>NUCLEOTIDE SEQUENCE [LARGE SCALE GENOMIC DNA]</scope>
    <source>
        <strain evidence="1 2">ANC 4281</strain>
    </source>
</reference>
<dbReference type="Proteomes" id="UP000291380">
    <property type="component" value="Unassembled WGS sequence"/>
</dbReference>
<evidence type="ECO:0000313" key="1">
    <source>
        <dbReference type="EMBL" id="TCB62220.1"/>
    </source>
</evidence>
<dbReference type="AlphaFoldDB" id="A0A4V2LQ65"/>
<comment type="caution">
    <text evidence="1">The sequence shown here is derived from an EMBL/GenBank/DDBJ whole genome shotgun (WGS) entry which is preliminary data.</text>
</comment>
<dbReference type="Pfam" id="PF19821">
    <property type="entry name" value="Phage_capsid_2"/>
    <property type="match status" value="1"/>
</dbReference>
<gene>
    <name evidence="1" type="ORF">E0H85_01475</name>
</gene>
<dbReference type="RefSeq" id="WP_131270157.1">
    <property type="nucleotide sequence ID" value="NZ_SJOA01000001.1"/>
</dbReference>